<name>A0A6G1EBF7_9ORYZ</name>
<gene>
    <name evidence="2" type="ORF">E2562_036561</name>
</gene>
<evidence type="ECO:0000313" key="3">
    <source>
        <dbReference type="Proteomes" id="UP000479710"/>
    </source>
</evidence>
<feature type="compositionally biased region" description="Polar residues" evidence="1">
    <location>
        <begin position="105"/>
        <end position="122"/>
    </location>
</feature>
<evidence type="ECO:0000256" key="1">
    <source>
        <dbReference type="SAM" id="MobiDB-lite"/>
    </source>
</evidence>
<reference evidence="2 3" key="1">
    <citation type="submission" date="2019-11" db="EMBL/GenBank/DDBJ databases">
        <title>Whole genome sequence of Oryza granulata.</title>
        <authorList>
            <person name="Li W."/>
        </authorList>
    </citation>
    <scope>NUCLEOTIDE SEQUENCE [LARGE SCALE GENOMIC DNA]</scope>
    <source>
        <strain evidence="3">cv. Menghai</strain>
        <tissue evidence="2">Leaf</tissue>
    </source>
</reference>
<protein>
    <submittedName>
        <fullName evidence="2">Uncharacterized protein</fullName>
    </submittedName>
</protein>
<proteinExistence type="predicted"/>
<accession>A0A6G1EBF7</accession>
<feature type="region of interest" description="Disordered" evidence="1">
    <location>
        <begin position="1"/>
        <end position="137"/>
    </location>
</feature>
<comment type="caution">
    <text evidence="2">The sequence shown here is derived from an EMBL/GenBank/DDBJ whole genome shotgun (WGS) entry which is preliminary data.</text>
</comment>
<dbReference type="EMBL" id="SPHZ02000004">
    <property type="protein sequence ID" value="KAF0922445.1"/>
    <property type="molecule type" value="Genomic_DNA"/>
</dbReference>
<dbReference type="Proteomes" id="UP000479710">
    <property type="component" value="Unassembled WGS sequence"/>
</dbReference>
<feature type="compositionally biased region" description="Polar residues" evidence="1">
    <location>
        <begin position="47"/>
        <end position="65"/>
    </location>
</feature>
<sequence length="137" mass="15625">MDRQRPLSLESKIKKKRQQEKAPAPPHQDKDNDDLHEYEEDDFDMNDNMSESLPSNGSIDSPSQAEQEDEVADISKREAKRKKTSSLNRNIPKGVPYMNTKGREATQSTLNNDPNELGSSLVLNPAKYDNEEVRRLL</sequence>
<feature type="compositionally biased region" description="Acidic residues" evidence="1">
    <location>
        <begin position="36"/>
        <end position="45"/>
    </location>
</feature>
<organism evidence="2 3">
    <name type="scientific">Oryza meyeriana var. granulata</name>
    <dbReference type="NCBI Taxonomy" id="110450"/>
    <lineage>
        <taxon>Eukaryota</taxon>
        <taxon>Viridiplantae</taxon>
        <taxon>Streptophyta</taxon>
        <taxon>Embryophyta</taxon>
        <taxon>Tracheophyta</taxon>
        <taxon>Spermatophyta</taxon>
        <taxon>Magnoliopsida</taxon>
        <taxon>Liliopsida</taxon>
        <taxon>Poales</taxon>
        <taxon>Poaceae</taxon>
        <taxon>BOP clade</taxon>
        <taxon>Oryzoideae</taxon>
        <taxon>Oryzeae</taxon>
        <taxon>Oryzinae</taxon>
        <taxon>Oryza</taxon>
        <taxon>Oryza meyeriana</taxon>
    </lineage>
</organism>
<keyword evidence="3" id="KW-1185">Reference proteome</keyword>
<feature type="compositionally biased region" description="Basic and acidic residues" evidence="1">
    <location>
        <begin position="128"/>
        <end position="137"/>
    </location>
</feature>
<evidence type="ECO:0000313" key="2">
    <source>
        <dbReference type="EMBL" id="KAF0922445.1"/>
    </source>
</evidence>
<dbReference type="AlphaFoldDB" id="A0A6G1EBF7"/>